<reference evidence="1 2" key="1">
    <citation type="submission" date="2020-09" db="EMBL/GenBank/DDBJ databases">
        <title>Pseudoxanthomonas sp. CAU 1598 isolated from sand of Yaerae Beach.</title>
        <authorList>
            <person name="Kim W."/>
        </authorList>
    </citation>
    <scope>NUCLEOTIDE SEQUENCE [LARGE SCALE GENOMIC DNA]</scope>
    <source>
        <strain evidence="1 2">CAU 1598</strain>
    </source>
</reference>
<dbReference type="RefSeq" id="WP_192030843.1">
    <property type="nucleotide sequence ID" value="NZ_JACYTR010000051.1"/>
</dbReference>
<name>A0AAW3ZSF2_9GAMM</name>
<protein>
    <recommendedName>
        <fullName evidence="3">Restriction endonuclease type IV Mrr domain-containing protein</fullName>
    </recommendedName>
</protein>
<organism evidence="1 2">
    <name type="scientific">Pseudomarimonas arenosa</name>
    <dbReference type="NCBI Taxonomy" id="2774145"/>
    <lineage>
        <taxon>Bacteria</taxon>
        <taxon>Pseudomonadati</taxon>
        <taxon>Pseudomonadota</taxon>
        <taxon>Gammaproteobacteria</taxon>
        <taxon>Lysobacterales</taxon>
        <taxon>Lysobacteraceae</taxon>
        <taxon>Pseudomarimonas</taxon>
    </lineage>
</organism>
<accession>A0AAW3ZSF2</accession>
<comment type="caution">
    <text evidence="1">The sequence shown here is derived from an EMBL/GenBank/DDBJ whole genome shotgun (WGS) entry which is preliminary data.</text>
</comment>
<dbReference type="EMBL" id="JACYTR010000051">
    <property type="protein sequence ID" value="MBD8527422.1"/>
    <property type="molecule type" value="Genomic_DNA"/>
</dbReference>
<dbReference type="Proteomes" id="UP000613768">
    <property type="component" value="Unassembled WGS sequence"/>
</dbReference>
<evidence type="ECO:0000313" key="1">
    <source>
        <dbReference type="EMBL" id="MBD8527422.1"/>
    </source>
</evidence>
<dbReference type="AlphaFoldDB" id="A0AAW3ZSF2"/>
<evidence type="ECO:0000313" key="2">
    <source>
        <dbReference type="Proteomes" id="UP000613768"/>
    </source>
</evidence>
<evidence type="ECO:0008006" key="3">
    <source>
        <dbReference type="Google" id="ProtNLM"/>
    </source>
</evidence>
<keyword evidence="2" id="KW-1185">Reference proteome</keyword>
<proteinExistence type="predicted"/>
<sequence length="477" mass="53753">MRVSEFFQLGRTQAFLDFVDVQLDTDLPVFVDPTALRGLKSGFGHECASLVQHFFQAVLNRIQTGDDDDARRLLSSLNERNEFHLGYSQGQSQGHGFGDKSANSVWEALSRSQASRSGLLQDLEDTCLLIEGIGRDMVSDAVCNIIRGPLIRYTQSACAYYGVPLSPDVASGPIWDPVSERWGSELLPLPITTYGKVILVPKILVRHRLSYELGEYYRHFLLPEMQLEELNKNSSLVEVLKDGRRRVTKKALIEKYGSDKLAVVEQTIKHPQALTGYREQKQGNPPPPLLHEQFAEIEGMESPDWNALIDALRSTPVGNADATNYENVVEQLLTAIFYPSLCSPTKQREIHDGRKRIDITYTNESRSGFFHWLGQHYPSAFVFVECKNYGRELGNPELDQLAGRFSPMRGVFGLLVCRSLEDVSLFERRCIDTAKDQRGLIIALTDDDLVELAAAERDGHATSDFPLLMRRFRALVE</sequence>
<gene>
    <name evidence="1" type="ORF">IFO71_16890</name>
</gene>